<dbReference type="AlphaFoldDB" id="A0A3G4VLL1"/>
<proteinExistence type="inferred from homology"/>
<protein>
    <submittedName>
        <fullName evidence="4">RepB family plasmid replication initiator protein</fullName>
    </submittedName>
</protein>
<evidence type="ECO:0000313" key="5">
    <source>
        <dbReference type="Proteomes" id="UP000279760"/>
    </source>
</evidence>
<dbReference type="GO" id="GO:0006270">
    <property type="term" value="P:DNA replication initiation"/>
    <property type="evidence" value="ECO:0007669"/>
    <property type="project" value="InterPro"/>
</dbReference>
<dbReference type="InterPro" id="IPR036388">
    <property type="entry name" value="WH-like_DNA-bd_sf"/>
</dbReference>
<keyword evidence="4" id="KW-0614">Plasmid</keyword>
<dbReference type="GO" id="GO:0003887">
    <property type="term" value="F:DNA-directed DNA polymerase activity"/>
    <property type="evidence" value="ECO:0007669"/>
    <property type="project" value="InterPro"/>
</dbReference>
<organism evidence="4 5">
    <name type="scientific">Vibrio mediterranei</name>
    <dbReference type="NCBI Taxonomy" id="689"/>
    <lineage>
        <taxon>Bacteria</taxon>
        <taxon>Pseudomonadati</taxon>
        <taxon>Pseudomonadota</taxon>
        <taxon>Gammaproteobacteria</taxon>
        <taxon>Vibrionales</taxon>
        <taxon>Vibrionaceae</taxon>
        <taxon>Vibrio</taxon>
    </lineage>
</organism>
<accession>A0A3G4VLL1</accession>
<feature type="coiled-coil region" evidence="2">
    <location>
        <begin position="333"/>
        <end position="360"/>
    </location>
</feature>
<feature type="domain" description="Initiator Rep protein WH1" evidence="3">
    <location>
        <begin position="34"/>
        <end position="181"/>
    </location>
</feature>
<evidence type="ECO:0000313" key="4">
    <source>
        <dbReference type="EMBL" id="AYV25069.1"/>
    </source>
</evidence>
<dbReference type="InterPro" id="IPR036390">
    <property type="entry name" value="WH_DNA-bd_sf"/>
</dbReference>
<dbReference type="EMBL" id="CP033579">
    <property type="protein sequence ID" value="AYV25069.1"/>
    <property type="molecule type" value="Genomic_DNA"/>
</dbReference>
<evidence type="ECO:0000256" key="2">
    <source>
        <dbReference type="SAM" id="Coils"/>
    </source>
</evidence>
<gene>
    <name evidence="4" type="ORF">ECB94_27610</name>
</gene>
<reference evidence="4 5" key="1">
    <citation type="submission" date="2018-11" db="EMBL/GenBank/DDBJ databases">
        <title>Complete Genome Sequence of Vbrio mediterranei 117-T6: a Potential Pathogen Bacteria Isolated from the Conchocelis of Pyropia.</title>
        <authorList>
            <person name="Liu Q."/>
        </authorList>
    </citation>
    <scope>NUCLEOTIDE SEQUENCE [LARGE SCALE GENOMIC DNA]</scope>
    <source>
        <strain evidence="4 5">117-T6</strain>
        <plasmid evidence="4 5">unnamed</plasmid>
    </source>
</reference>
<dbReference type="Gene3D" id="1.10.10.10">
    <property type="entry name" value="Winged helix-like DNA-binding domain superfamily/Winged helix DNA-binding domain"/>
    <property type="match status" value="2"/>
</dbReference>
<evidence type="ECO:0000256" key="1">
    <source>
        <dbReference type="ARBA" id="ARBA00038283"/>
    </source>
</evidence>
<name>A0A3G4VLL1_9VIBR</name>
<dbReference type="Pfam" id="PF01051">
    <property type="entry name" value="Rep3_N"/>
    <property type="match status" value="1"/>
</dbReference>
<dbReference type="Proteomes" id="UP000279760">
    <property type="component" value="Plasmid unnamed"/>
</dbReference>
<keyword evidence="2" id="KW-0175">Coiled coil</keyword>
<dbReference type="InterPro" id="IPR000525">
    <property type="entry name" value="Initiator_Rep_WH1"/>
</dbReference>
<evidence type="ECO:0000259" key="3">
    <source>
        <dbReference type="Pfam" id="PF01051"/>
    </source>
</evidence>
<sequence>MRILCYTFSNNMYQRHIQMSKVNTANKHNLPKQFKKAHKLVFSQQDLTQREADLFALMIAHMTPGDWENNESPVYEFTSTQLSRWLNIAPKELGKTLKPVADRLTKKNIGLPVDDNDDGQEFDFVAIFKRVKYKDRRLVMIPNDELKEAYIEYNNSYALINTQSFFSLKKEYAKRLYEILSRFKGGGTYLQTFDISDLKGLFGLHDPSGNMKSGKRSFSNNSVFVERCIKASIKGIEEDPKTNQEILFLDSPDGSTHGYEVFREGRKISKIKFLYRWVDKKQPVQTLNLEQIKLIISTLELKRRDGHELTIDELKNLAHSYSSIGENHRASKIQIAIKRREKEQEQRVEMENSIEAFMQELENIAPDYNY</sequence>
<geneLocation type="plasmid" evidence="4">
    <name>unnamed</name>
</geneLocation>
<dbReference type="SUPFAM" id="SSF46785">
    <property type="entry name" value="Winged helix' DNA-binding domain"/>
    <property type="match status" value="2"/>
</dbReference>
<comment type="similarity">
    <text evidence="1">Belongs to the initiator RepB protein family.</text>
</comment>